<dbReference type="EMBL" id="BLXT01003752">
    <property type="protein sequence ID" value="GFO05756.1"/>
    <property type="molecule type" value="Genomic_DNA"/>
</dbReference>
<name>A0AAV4A3B0_9GAST</name>
<comment type="caution">
    <text evidence="1">The sequence shown here is derived from an EMBL/GenBank/DDBJ whole genome shotgun (WGS) entry which is preliminary data.</text>
</comment>
<sequence length="108" mass="12515">MAIVKDNVLKMLADDQEQVIDASRREFVPVFSPVSDKWSRVNEVEQFLESFADQIRCLCWVKLVLIGETLRQKHQTCFICYANPQQIAILNIPLSIQDSVEKSLQLYK</sequence>
<dbReference type="Proteomes" id="UP000735302">
    <property type="component" value="Unassembled WGS sequence"/>
</dbReference>
<proteinExistence type="predicted"/>
<evidence type="ECO:0000313" key="2">
    <source>
        <dbReference type="Proteomes" id="UP000735302"/>
    </source>
</evidence>
<keyword evidence="2" id="KW-1185">Reference proteome</keyword>
<gene>
    <name evidence="1" type="ORF">PoB_003226100</name>
</gene>
<dbReference type="AlphaFoldDB" id="A0AAV4A3B0"/>
<protein>
    <submittedName>
        <fullName evidence="1">Uncharacterized protein</fullName>
    </submittedName>
</protein>
<accession>A0AAV4A3B0</accession>
<reference evidence="1 2" key="1">
    <citation type="journal article" date="2021" name="Elife">
        <title>Chloroplast acquisition without the gene transfer in kleptoplastic sea slugs, Plakobranchus ocellatus.</title>
        <authorList>
            <person name="Maeda T."/>
            <person name="Takahashi S."/>
            <person name="Yoshida T."/>
            <person name="Shimamura S."/>
            <person name="Takaki Y."/>
            <person name="Nagai Y."/>
            <person name="Toyoda A."/>
            <person name="Suzuki Y."/>
            <person name="Arimoto A."/>
            <person name="Ishii H."/>
            <person name="Satoh N."/>
            <person name="Nishiyama T."/>
            <person name="Hasebe M."/>
            <person name="Maruyama T."/>
            <person name="Minagawa J."/>
            <person name="Obokata J."/>
            <person name="Shigenobu S."/>
        </authorList>
    </citation>
    <scope>NUCLEOTIDE SEQUENCE [LARGE SCALE GENOMIC DNA]</scope>
</reference>
<organism evidence="1 2">
    <name type="scientific">Plakobranchus ocellatus</name>
    <dbReference type="NCBI Taxonomy" id="259542"/>
    <lineage>
        <taxon>Eukaryota</taxon>
        <taxon>Metazoa</taxon>
        <taxon>Spiralia</taxon>
        <taxon>Lophotrochozoa</taxon>
        <taxon>Mollusca</taxon>
        <taxon>Gastropoda</taxon>
        <taxon>Heterobranchia</taxon>
        <taxon>Euthyneura</taxon>
        <taxon>Panpulmonata</taxon>
        <taxon>Sacoglossa</taxon>
        <taxon>Placobranchoidea</taxon>
        <taxon>Plakobranchidae</taxon>
        <taxon>Plakobranchus</taxon>
    </lineage>
</organism>
<evidence type="ECO:0000313" key="1">
    <source>
        <dbReference type="EMBL" id="GFO05756.1"/>
    </source>
</evidence>